<gene>
    <name evidence="1" type="primary">CYP2F3</name>
    <name evidence="1" type="ORF">K3G42_000644</name>
</gene>
<protein>
    <submittedName>
        <fullName evidence="1">Cytochrome P450 2F3</fullName>
    </submittedName>
</protein>
<organism evidence="1 2">
    <name type="scientific">Sphaerodactylus townsendi</name>
    <dbReference type="NCBI Taxonomy" id="933632"/>
    <lineage>
        <taxon>Eukaryota</taxon>
        <taxon>Metazoa</taxon>
        <taxon>Chordata</taxon>
        <taxon>Craniata</taxon>
        <taxon>Vertebrata</taxon>
        <taxon>Euteleostomi</taxon>
        <taxon>Lepidosauria</taxon>
        <taxon>Squamata</taxon>
        <taxon>Bifurcata</taxon>
        <taxon>Gekkota</taxon>
        <taxon>Sphaerodactylidae</taxon>
        <taxon>Sphaerodactylus</taxon>
    </lineage>
</organism>
<proteinExistence type="predicted"/>
<name>A0ACB8FEJ2_9SAUR</name>
<reference evidence="1" key="1">
    <citation type="submission" date="2021-08" db="EMBL/GenBank/DDBJ databases">
        <title>The first chromosome-level gecko genome reveals the dynamic sex chromosomes of Neotropical dwarf geckos (Sphaerodactylidae: Sphaerodactylus).</title>
        <authorList>
            <person name="Pinto B.J."/>
            <person name="Keating S.E."/>
            <person name="Gamble T."/>
        </authorList>
    </citation>
    <scope>NUCLEOTIDE SEQUENCE</scope>
    <source>
        <strain evidence="1">TG3544</strain>
    </source>
</reference>
<dbReference type="EMBL" id="CM037617">
    <property type="protein sequence ID" value="KAH8003945.1"/>
    <property type="molecule type" value="Genomic_DNA"/>
</dbReference>
<keyword evidence="2" id="KW-1185">Reference proteome</keyword>
<evidence type="ECO:0000313" key="2">
    <source>
        <dbReference type="Proteomes" id="UP000827872"/>
    </source>
</evidence>
<dbReference type="Proteomes" id="UP000827872">
    <property type="component" value="Linkage Group LG04"/>
</dbReference>
<comment type="caution">
    <text evidence="1">The sequence shown here is derived from an EMBL/GenBank/DDBJ whole genome shotgun (WGS) entry which is preliminary data.</text>
</comment>
<accession>A0ACB8FEJ2</accession>
<sequence length="499" mass="56507">MELSGAPSALGLALLLAGCCLSGVLWLLAGARHGRGRLPPGPPPLPLLGNLLQLDPRAMHRSLEKLSQRYGPVYTIHLSSLPCVVLCGYQAVKEALVDQADDFSDRGDFPVFYRFTQGNGIAFSNGEKWKVLRRFALQTLKNFGMGKSSIEERIQKEAQCLVQEFRKTGGAPFNPINLVCRAVSNVICAVVFGNRFDYQDSAFLTLLDHFNENFKIMSSFWGELYNIFPRLMDLLPGPHQQIFRNFEKLKQFIAERIHRHQETLDPTAPRDFIDCFLIRMEQEKQDPLSYFHMETLVMTTHNLFFGGTETTSTTLRYSFLILMKYPEVAAQVYQEMDQVIGSERPPCLADRKLMPYTDAVIYEIQRFISILPMGLPRAVTRDTPFRDFLLPKGTNVIPLLSSVHYDPSQFKDPNSFNPANFLDERKAFRSKEAFMPFAPGKRICLGAGLARMEIFLFLTTLLQHFTLQPLVPPAEIDLAPQCTGLGNIPPAFQFQVLPR</sequence>
<evidence type="ECO:0000313" key="1">
    <source>
        <dbReference type="EMBL" id="KAH8003945.1"/>
    </source>
</evidence>